<reference evidence="1 2" key="1">
    <citation type="submission" date="2018-10" db="EMBL/GenBank/DDBJ databases">
        <title>Isolation from soil.</title>
        <authorList>
            <person name="Hu J."/>
        </authorList>
    </citation>
    <scope>NUCLEOTIDE SEQUENCE [LARGE SCALE GENOMIC DNA]</scope>
    <source>
        <strain evidence="1 2">NEAU-Ht49</strain>
    </source>
</reference>
<gene>
    <name evidence="1" type="ORF">EBO15_38990</name>
</gene>
<organism evidence="1 2">
    <name type="scientific">Actinomadura harenae</name>
    <dbReference type="NCBI Taxonomy" id="2483351"/>
    <lineage>
        <taxon>Bacteria</taxon>
        <taxon>Bacillati</taxon>
        <taxon>Actinomycetota</taxon>
        <taxon>Actinomycetes</taxon>
        <taxon>Streptosporangiales</taxon>
        <taxon>Thermomonosporaceae</taxon>
        <taxon>Actinomadura</taxon>
    </lineage>
</organism>
<dbReference type="EMBL" id="RFFG01000141">
    <property type="protein sequence ID" value="RMI36316.1"/>
    <property type="molecule type" value="Genomic_DNA"/>
</dbReference>
<sequence length="59" mass="6005">MKRLLVPFSGSENSSWFSGVPADLTQALSLVASAGPLGEHNFTQDGLAVSAPDAAAGFL</sequence>
<protein>
    <submittedName>
        <fullName evidence="1">Uncharacterized protein</fullName>
    </submittedName>
</protein>
<dbReference type="AlphaFoldDB" id="A0A3M2LGW6"/>
<proteinExistence type="predicted"/>
<keyword evidence="2" id="KW-1185">Reference proteome</keyword>
<evidence type="ECO:0000313" key="2">
    <source>
        <dbReference type="Proteomes" id="UP000282674"/>
    </source>
</evidence>
<name>A0A3M2LGW6_9ACTN</name>
<evidence type="ECO:0000313" key="1">
    <source>
        <dbReference type="EMBL" id="RMI36316.1"/>
    </source>
</evidence>
<accession>A0A3M2LGW6</accession>
<comment type="caution">
    <text evidence="1">The sequence shown here is derived from an EMBL/GenBank/DDBJ whole genome shotgun (WGS) entry which is preliminary data.</text>
</comment>
<dbReference type="Proteomes" id="UP000282674">
    <property type="component" value="Unassembled WGS sequence"/>
</dbReference>